<evidence type="ECO:0000313" key="2">
    <source>
        <dbReference type="EMBL" id="KAF7761764.1"/>
    </source>
</evidence>
<gene>
    <name evidence="2" type="ORF">Agabi119p4_9756</name>
</gene>
<protein>
    <submittedName>
        <fullName evidence="2">Uncharacterized protein</fullName>
    </submittedName>
</protein>
<feature type="region of interest" description="Disordered" evidence="1">
    <location>
        <begin position="45"/>
        <end position="64"/>
    </location>
</feature>
<comment type="caution">
    <text evidence="2">The sequence shown here is derived from an EMBL/GenBank/DDBJ whole genome shotgun (WGS) entry which is preliminary data.</text>
</comment>
<accession>A0A8H7C575</accession>
<dbReference type="InterPro" id="IPR043502">
    <property type="entry name" value="DNA/RNA_pol_sf"/>
</dbReference>
<dbReference type="PANTHER" id="PTHR33050">
    <property type="entry name" value="REVERSE TRANSCRIPTASE DOMAIN-CONTAINING PROTEIN"/>
    <property type="match status" value="1"/>
</dbReference>
<dbReference type="AlphaFoldDB" id="A0A8H7C575"/>
<name>A0A8H7C575_AGABI</name>
<feature type="region of interest" description="Disordered" evidence="1">
    <location>
        <begin position="1"/>
        <end position="28"/>
    </location>
</feature>
<organism evidence="2 3">
    <name type="scientific">Agaricus bisporus var. burnettii</name>
    <dbReference type="NCBI Taxonomy" id="192524"/>
    <lineage>
        <taxon>Eukaryota</taxon>
        <taxon>Fungi</taxon>
        <taxon>Dikarya</taxon>
        <taxon>Basidiomycota</taxon>
        <taxon>Agaricomycotina</taxon>
        <taxon>Agaricomycetes</taxon>
        <taxon>Agaricomycetidae</taxon>
        <taxon>Agaricales</taxon>
        <taxon>Agaricineae</taxon>
        <taxon>Agaricaceae</taxon>
        <taxon>Agaricus</taxon>
    </lineage>
</organism>
<dbReference type="PANTHER" id="PTHR33050:SF7">
    <property type="entry name" value="RIBONUCLEASE H"/>
    <property type="match status" value="1"/>
</dbReference>
<dbReference type="SUPFAM" id="SSF56672">
    <property type="entry name" value="DNA/RNA polymerases"/>
    <property type="match status" value="1"/>
</dbReference>
<evidence type="ECO:0000256" key="1">
    <source>
        <dbReference type="SAM" id="MobiDB-lite"/>
    </source>
</evidence>
<dbReference type="Proteomes" id="UP000629468">
    <property type="component" value="Unassembled WGS sequence"/>
</dbReference>
<dbReference type="EMBL" id="JABXXO010000013">
    <property type="protein sequence ID" value="KAF7761764.1"/>
    <property type="molecule type" value="Genomic_DNA"/>
</dbReference>
<dbReference type="InterPro" id="IPR052055">
    <property type="entry name" value="Hepadnavirus_pol/RT"/>
</dbReference>
<reference evidence="2 3" key="1">
    <citation type="journal article" name="Sci. Rep.">
        <title>Telomere-to-telomere assembled and centromere annotated genomes of the two main subspecies of the button mushroom Agaricus bisporus reveal especially polymorphic chromosome ends.</title>
        <authorList>
            <person name="Sonnenberg A.S.M."/>
            <person name="Sedaghat-Telgerd N."/>
            <person name="Lavrijssen B."/>
            <person name="Ohm R.A."/>
            <person name="Hendrickx P.M."/>
            <person name="Scholtmeijer K."/>
            <person name="Baars J.J.P."/>
            <person name="van Peer A."/>
        </authorList>
    </citation>
    <scope>NUCLEOTIDE SEQUENCE [LARGE SCALE GENOMIC DNA]</scope>
    <source>
        <strain evidence="2 3">H119_p4</strain>
    </source>
</reference>
<proteinExistence type="predicted"/>
<evidence type="ECO:0000313" key="3">
    <source>
        <dbReference type="Proteomes" id="UP000629468"/>
    </source>
</evidence>
<sequence>MKGDRAEENPFEPPHPQHAPVPSQLAPPVWADTLTKLPNARLLAEPSSAQIGKSHEDAKTRPPLTFRDTYAQAVAVETTVLKAALEHRRSNPLSPYRANEWALLLDASNLSSKYPNLVHMFNYGFLAGLPAINFTYTPSNNKSVLDYHHDLNSVINSEFAKSRYLSLATSMQLNNLLGSFQSSPLSIIPKPNKPGKFRLIQNFSHPHSMTRGVSSINSAILSDLYPCTWGTFGTIALLIEGLPPRSEGAVRDVKEAYRTIPLHPSHWAAMVVKLPENDLYAIDTQNAFGLASGGGIYRLVADAGTDLMRAQGMGPISKWVDNHLFIRIRLFHLNSYNQQRSKRAQAIQQTGGLRHSKGRLWFKGNNLDNRRFQEFDEDQSFPIQDLSKTSPRSAHDELFSYAFQGIDEISDRLGIPWEHQKDSPFATTFTFIGLTWDLTTWSVSLPQTKKNKYLAAILDWETTTTHTLEEAQKLHGKLLHATLVLVHGRPYLINNPISSTIAFILEYSTTHLLSPVLLPRT</sequence>